<keyword evidence="4" id="KW-0540">Nuclease</keyword>
<evidence type="ECO:0000256" key="1">
    <source>
        <dbReference type="ARBA" id="ARBA00003293"/>
    </source>
</evidence>
<evidence type="ECO:0000313" key="10">
    <source>
        <dbReference type="Proteomes" id="UP000886674"/>
    </source>
</evidence>
<organism evidence="9 10">
    <name type="scientific">Candidatus Thiodiazotropha taylori</name>
    <dbReference type="NCBI Taxonomy" id="2792791"/>
    <lineage>
        <taxon>Bacteria</taxon>
        <taxon>Pseudomonadati</taxon>
        <taxon>Pseudomonadota</taxon>
        <taxon>Gammaproteobacteria</taxon>
        <taxon>Chromatiales</taxon>
        <taxon>Sedimenticolaceae</taxon>
        <taxon>Candidatus Thiodiazotropha</taxon>
    </lineage>
</organism>
<evidence type="ECO:0000259" key="8">
    <source>
        <dbReference type="Pfam" id="PF05840"/>
    </source>
</evidence>
<evidence type="ECO:0000256" key="2">
    <source>
        <dbReference type="ARBA" id="ARBA00009260"/>
    </source>
</evidence>
<evidence type="ECO:0000256" key="3">
    <source>
        <dbReference type="ARBA" id="ARBA00022705"/>
    </source>
</evidence>
<dbReference type="InterPro" id="IPR008766">
    <property type="entry name" value="Replication_gene_A-like"/>
</dbReference>
<feature type="region of interest" description="Disordered" evidence="7">
    <location>
        <begin position="663"/>
        <end position="695"/>
    </location>
</feature>
<dbReference type="GO" id="GO:0006260">
    <property type="term" value="P:DNA replication"/>
    <property type="evidence" value="ECO:0007669"/>
    <property type="project" value="UniProtKB-KW"/>
</dbReference>
<name>A0A9E4NMM3_9GAMM</name>
<evidence type="ECO:0000313" key="9">
    <source>
        <dbReference type="EMBL" id="MCG7979597.1"/>
    </source>
</evidence>
<feature type="domain" description="Replication gene A protein-like" evidence="8">
    <location>
        <begin position="74"/>
        <end position="365"/>
    </location>
</feature>
<comment type="function">
    <text evidence="1">Possible endonuclease which induces a single-strand cut and initiates DNA replication.</text>
</comment>
<reference evidence="9" key="1">
    <citation type="journal article" date="2021" name="Proc. Natl. Acad. Sci. U.S.A.">
        <title>Global biogeography of chemosynthetic symbionts reveals both localized and globally distributed symbiont groups. .</title>
        <authorList>
            <person name="Osvatic J.T."/>
            <person name="Wilkins L.G.E."/>
            <person name="Leibrecht L."/>
            <person name="Leray M."/>
            <person name="Zauner S."/>
            <person name="Polzin J."/>
            <person name="Camacho Y."/>
            <person name="Gros O."/>
            <person name="van Gils J.A."/>
            <person name="Eisen J.A."/>
            <person name="Petersen J.M."/>
            <person name="Yuen B."/>
        </authorList>
    </citation>
    <scope>NUCLEOTIDE SEQUENCE</scope>
    <source>
        <strain evidence="9">MAGclacostrist055</strain>
    </source>
</reference>
<evidence type="ECO:0000256" key="5">
    <source>
        <dbReference type="ARBA" id="ARBA00022759"/>
    </source>
</evidence>
<proteinExistence type="inferred from homology"/>
<dbReference type="GO" id="GO:0004519">
    <property type="term" value="F:endonuclease activity"/>
    <property type="evidence" value="ECO:0007669"/>
    <property type="project" value="UniProtKB-KW"/>
</dbReference>
<accession>A0A9E4NMM3</accession>
<evidence type="ECO:0000256" key="6">
    <source>
        <dbReference type="ARBA" id="ARBA00022801"/>
    </source>
</evidence>
<dbReference type="EMBL" id="JAEPCR010000077">
    <property type="protein sequence ID" value="MCG7979597.1"/>
    <property type="molecule type" value="Genomic_DNA"/>
</dbReference>
<dbReference type="Pfam" id="PF05840">
    <property type="entry name" value="Phage_GPA"/>
    <property type="match status" value="1"/>
</dbReference>
<feature type="compositionally biased region" description="Basic and acidic residues" evidence="7">
    <location>
        <begin position="681"/>
        <end position="695"/>
    </location>
</feature>
<dbReference type="AlphaFoldDB" id="A0A9E4NMM3"/>
<comment type="similarity">
    <text evidence="2">Belongs to the phage GPA family.</text>
</comment>
<keyword evidence="6" id="KW-0378">Hydrolase</keyword>
<dbReference type="Proteomes" id="UP000886674">
    <property type="component" value="Unassembled WGS sequence"/>
</dbReference>
<evidence type="ECO:0000256" key="4">
    <source>
        <dbReference type="ARBA" id="ARBA00022722"/>
    </source>
</evidence>
<sequence length="695" mass="77536">MIPEIRDHVINSYSAEYRAGSRRDANLWMLGLADRLEEKGVQHLSNDDDNIRAAAKLASQRARVIAEGLPPIVAYEKLCDLCLDYQVEPPVLTMGNKKADAVTIGRASIIAVKKLSSEKWWRAQLRKAHARGLEAESINLGMVSKKAGIYCSDITLKTRRQQRARNRELADLIQMVCKETGEAVRLAEIIEHSLANPSVRRSELMVRIRGFDDYAVKYGHTALFFTLTLPSKYHRFTTVEGPYGKRQMVGNPKWKKGELSPREGQDQLTSIWRAIRSKLKRDGLPVYGFRVAEPHHDGCPHWHMLFFMQPDHVDDVKEIIRSYALKEDGEEPGAKEYRLKVEVIDPAKGSATGYIAKYIAKSIDGFAIDADLFGNDPKLAAERIEAWARRWGIRQFQQIGGPPVGLWRLLRRIDRIPGGLPDVLMQAHSAADKPDYCAFLEALGGPLVPRSKLPLKVAKWKKSYVTEFNAHGDIKPPKVIGVDYGSGVMPVRQDEWIAEVIGYEKSLYRTECNSEGWIFTGGGSWDGEAIGGGHFEQKGGGAVAGGLEKGTRGSRAESRRVEVSGDKNTWEKLGRNKGVAFKWDWYVNQDEIDYPVAWHKPPVCPLPGFNFKSVFEEVASEQSGAASSFLGCGKAAPPWSSVNNCTRETREGEKRSECIYSGIENRGGYHPHVPEGGGGRENNRSRNRGNDHSGS</sequence>
<keyword evidence="3" id="KW-0235">DNA replication</keyword>
<comment type="caution">
    <text evidence="9">The sequence shown here is derived from an EMBL/GenBank/DDBJ whole genome shotgun (WGS) entry which is preliminary data.</text>
</comment>
<dbReference type="GO" id="GO:0016787">
    <property type="term" value="F:hydrolase activity"/>
    <property type="evidence" value="ECO:0007669"/>
    <property type="project" value="UniProtKB-KW"/>
</dbReference>
<evidence type="ECO:0000256" key="7">
    <source>
        <dbReference type="SAM" id="MobiDB-lite"/>
    </source>
</evidence>
<gene>
    <name evidence="9" type="ORF">JAY77_15820</name>
</gene>
<protein>
    <submittedName>
        <fullName evidence="9">Replication endonuclease</fullName>
    </submittedName>
</protein>
<keyword evidence="5 9" id="KW-0255">Endonuclease</keyword>